<keyword evidence="4" id="KW-1185">Reference proteome</keyword>
<name>A0ABV7HIC8_9GAMM</name>
<gene>
    <name evidence="3" type="ORF">ACFOEK_15480</name>
</gene>
<sequence length="252" mass="28458">MAVVKGSPHQRLKVVAYNPGTDFIRRAFLILLLLGALVSTYLAGSWHVSTRLNVVLDQKEVIEKDLEDKTVKVDSLTQRVAVLEEGSKLDKQASDAVRQSVKEYRDRIAELEKEVTFYKNIMAPGSKNTGLHIQKLELTPTSDAQRFKFKIVLTQLEKNQSYLNGQAAVSIIGQLNGQKTIYSLRELSEDYKDLGIKFRFRYFQNIVGELKLPEGFKPEEVQVILQTQGRKPVRVDSAFGWAMGESINNVGQ</sequence>
<dbReference type="EMBL" id="JBHRSZ010000007">
    <property type="protein sequence ID" value="MFC3152436.1"/>
    <property type="molecule type" value="Genomic_DNA"/>
</dbReference>
<dbReference type="RefSeq" id="WP_386722367.1">
    <property type="nucleotide sequence ID" value="NZ_JBHRSZ010000007.1"/>
</dbReference>
<feature type="coiled-coil region" evidence="1">
    <location>
        <begin position="59"/>
        <end position="121"/>
    </location>
</feature>
<evidence type="ECO:0000313" key="4">
    <source>
        <dbReference type="Proteomes" id="UP001595476"/>
    </source>
</evidence>
<reference evidence="4" key="1">
    <citation type="journal article" date="2019" name="Int. J. Syst. Evol. Microbiol.">
        <title>The Global Catalogue of Microorganisms (GCM) 10K type strain sequencing project: providing services to taxonomists for standard genome sequencing and annotation.</title>
        <authorList>
            <consortium name="The Broad Institute Genomics Platform"/>
            <consortium name="The Broad Institute Genome Sequencing Center for Infectious Disease"/>
            <person name="Wu L."/>
            <person name="Ma J."/>
        </authorList>
    </citation>
    <scope>NUCLEOTIDE SEQUENCE [LARGE SCALE GENOMIC DNA]</scope>
    <source>
        <strain evidence="4">KCTC 52438</strain>
    </source>
</reference>
<keyword evidence="2" id="KW-1133">Transmembrane helix</keyword>
<dbReference type="Pfam" id="PF20567">
    <property type="entry name" value="DUF6776"/>
    <property type="match status" value="1"/>
</dbReference>
<organism evidence="3 4">
    <name type="scientific">Litoribrevibacter euphylliae</name>
    <dbReference type="NCBI Taxonomy" id="1834034"/>
    <lineage>
        <taxon>Bacteria</taxon>
        <taxon>Pseudomonadati</taxon>
        <taxon>Pseudomonadota</taxon>
        <taxon>Gammaproteobacteria</taxon>
        <taxon>Oceanospirillales</taxon>
        <taxon>Oceanospirillaceae</taxon>
        <taxon>Litoribrevibacter</taxon>
    </lineage>
</organism>
<comment type="caution">
    <text evidence="3">The sequence shown here is derived from an EMBL/GenBank/DDBJ whole genome shotgun (WGS) entry which is preliminary data.</text>
</comment>
<evidence type="ECO:0000256" key="2">
    <source>
        <dbReference type="SAM" id="Phobius"/>
    </source>
</evidence>
<feature type="transmembrane region" description="Helical" evidence="2">
    <location>
        <begin position="23"/>
        <end position="43"/>
    </location>
</feature>
<keyword evidence="2" id="KW-0472">Membrane</keyword>
<keyword evidence="1" id="KW-0175">Coiled coil</keyword>
<dbReference type="InterPro" id="IPR046703">
    <property type="entry name" value="DUF6776"/>
</dbReference>
<protein>
    <submittedName>
        <fullName evidence="3">DUF6776 family protein</fullName>
    </submittedName>
</protein>
<accession>A0ABV7HIC8</accession>
<dbReference type="Proteomes" id="UP001595476">
    <property type="component" value="Unassembled WGS sequence"/>
</dbReference>
<proteinExistence type="predicted"/>
<evidence type="ECO:0000313" key="3">
    <source>
        <dbReference type="EMBL" id="MFC3152436.1"/>
    </source>
</evidence>
<keyword evidence="2" id="KW-0812">Transmembrane</keyword>
<evidence type="ECO:0000256" key="1">
    <source>
        <dbReference type="SAM" id="Coils"/>
    </source>
</evidence>